<evidence type="ECO:0000256" key="1">
    <source>
        <dbReference type="ARBA" id="ARBA00022741"/>
    </source>
</evidence>
<dbReference type="PANTHER" id="PTHR33359">
    <property type="entry name" value="MOLYBDOPTERIN SYNTHASE SULFUR CARRIER SUBUNIT"/>
    <property type="match status" value="1"/>
</dbReference>
<dbReference type="EMBL" id="JAQBIE010000003">
    <property type="protein sequence ID" value="MDB6176636.1"/>
    <property type="molecule type" value="Genomic_DNA"/>
</dbReference>
<proteinExistence type="inferred from homology"/>
<protein>
    <recommendedName>
        <fullName evidence="3">Molybdopterin synthase sulfur carrier subunit</fullName>
    </recommendedName>
</protein>
<sequence>MTFDVLYFAWLRERIGEPSERIESSARTVGQLVAELAAKDDWHAAAFADMSAVRCAVDQELADMDTSIEGAREIAFFPPMTGG</sequence>
<dbReference type="NCBIfam" id="TIGR01682">
    <property type="entry name" value="moaD"/>
    <property type="match status" value="1"/>
</dbReference>
<dbReference type="InterPro" id="IPR012675">
    <property type="entry name" value="Beta-grasp_dom_sf"/>
</dbReference>
<dbReference type="SUPFAM" id="SSF54285">
    <property type="entry name" value="MoaD/ThiS"/>
    <property type="match status" value="1"/>
</dbReference>
<reference evidence="4" key="1">
    <citation type="submission" date="2022-12" db="EMBL/GenBank/DDBJ databases">
        <title>Paracoccus onchidii sp. nov., isolated from a marine invertebrate from the South China Sea.</title>
        <authorList>
            <person name="Xu S."/>
            <person name="Liu Z."/>
            <person name="Xu Y."/>
        </authorList>
    </citation>
    <scope>NUCLEOTIDE SEQUENCE</scope>
    <source>
        <strain evidence="4">Z330</strain>
    </source>
</reference>
<keyword evidence="5" id="KW-1185">Reference proteome</keyword>
<gene>
    <name evidence="4" type="primary">moaD</name>
    <name evidence="4" type="ORF">PAF17_03850</name>
</gene>
<dbReference type="InterPro" id="IPR044672">
    <property type="entry name" value="MOCS2A"/>
</dbReference>
<dbReference type="PANTHER" id="PTHR33359:SF1">
    <property type="entry name" value="MOLYBDOPTERIN SYNTHASE SULFUR CARRIER SUBUNIT"/>
    <property type="match status" value="1"/>
</dbReference>
<comment type="similarity">
    <text evidence="2">Belongs to the MoaD family.</text>
</comment>
<organism evidence="4 5">
    <name type="scientific">Paracoccus onchidii</name>
    <dbReference type="NCBI Taxonomy" id="3017813"/>
    <lineage>
        <taxon>Bacteria</taxon>
        <taxon>Pseudomonadati</taxon>
        <taxon>Pseudomonadota</taxon>
        <taxon>Alphaproteobacteria</taxon>
        <taxon>Rhodobacterales</taxon>
        <taxon>Paracoccaceae</taxon>
        <taxon>Paracoccus</taxon>
    </lineage>
</organism>
<evidence type="ECO:0000256" key="2">
    <source>
        <dbReference type="ARBA" id="ARBA00024200"/>
    </source>
</evidence>
<dbReference type="Gene3D" id="3.10.20.30">
    <property type="match status" value="1"/>
</dbReference>
<comment type="caution">
    <text evidence="4">The sequence shown here is derived from an EMBL/GenBank/DDBJ whole genome shotgun (WGS) entry which is preliminary data.</text>
</comment>
<accession>A0ABT4ZB96</accession>
<evidence type="ECO:0000256" key="3">
    <source>
        <dbReference type="ARBA" id="ARBA00024247"/>
    </source>
</evidence>
<evidence type="ECO:0000313" key="4">
    <source>
        <dbReference type="EMBL" id="MDB6176636.1"/>
    </source>
</evidence>
<dbReference type="RefSeq" id="WP_271887752.1">
    <property type="nucleotide sequence ID" value="NZ_JAQBIE010000003.1"/>
</dbReference>
<evidence type="ECO:0000313" key="5">
    <source>
        <dbReference type="Proteomes" id="UP001165641"/>
    </source>
</evidence>
<dbReference type="Proteomes" id="UP001165641">
    <property type="component" value="Unassembled WGS sequence"/>
</dbReference>
<dbReference type="InterPro" id="IPR016155">
    <property type="entry name" value="Mopterin_synth/thiamin_S_b"/>
</dbReference>
<keyword evidence="1" id="KW-0547">Nucleotide-binding</keyword>
<name>A0ABT4ZB96_9RHOB</name>
<dbReference type="Pfam" id="PF02597">
    <property type="entry name" value="ThiS"/>
    <property type="match status" value="1"/>
</dbReference>
<dbReference type="CDD" id="cd00754">
    <property type="entry name" value="Ubl_MoaD"/>
    <property type="match status" value="1"/>
</dbReference>
<dbReference type="InterPro" id="IPR003749">
    <property type="entry name" value="ThiS/MoaD-like"/>
</dbReference>